<accession>A0A7C5KCZ6</accession>
<protein>
    <submittedName>
        <fullName evidence="2">Uncharacterized protein</fullName>
    </submittedName>
</protein>
<gene>
    <name evidence="2" type="ORF">ENL70_01065</name>
</gene>
<comment type="caution">
    <text evidence="2">The sequence shown here is derived from an EMBL/GenBank/DDBJ whole genome shotgun (WGS) entry which is preliminary data.</text>
</comment>
<proteinExistence type="predicted"/>
<organism evidence="2">
    <name type="scientific">Thermodesulfobium narugense</name>
    <dbReference type="NCBI Taxonomy" id="184064"/>
    <lineage>
        <taxon>Bacteria</taxon>
        <taxon>Pseudomonadati</taxon>
        <taxon>Thermodesulfobiota</taxon>
        <taxon>Thermodesulfobiia</taxon>
        <taxon>Thermodesulfobiales</taxon>
        <taxon>Thermodesulfobiaceae</taxon>
        <taxon>Thermodesulfobium</taxon>
    </lineage>
</organism>
<dbReference type="AlphaFoldDB" id="A0A7C5KCZ6"/>
<reference evidence="2" key="1">
    <citation type="journal article" date="2020" name="mSystems">
        <title>Genome- and Community-Level Interaction Insights into Carbon Utilization and Element Cycling Functions of Hydrothermarchaeota in Hydrothermal Sediment.</title>
        <authorList>
            <person name="Zhou Z."/>
            <person name="Liu Y."/>
            <person name="Xu W."/>
            <person name="Pan J."/>
            <person name="Luo Z.H."/>
            <person name="Li M."/>
        </authorList>
    </citation>
    <scope>NUCLEOTIDE SEQUENCE [LARGE SCALE GENOMIC DNA]</scope>
    <source>
        <strain evidence="2">SpSt-1019</strain>
    </source>
</reference>
<feature type="region of interest" description="Disordered" evidence="1">
    <location>
        <begin position="42"/>
        <end position="68"/>
    </location>
</feature>
<evidence type="ECO:0000313" key="2">
    <source>
        <dbReference type="EMBL" id="HHI65123.1"/>
    </source>
</evidence>
<dbReference type="EMBL" id="DRUY01000040">
    <property type="protein sequence ID" value="HHI65123.1"/>
    <property type="molecule type" value="Genomic_DNA"/>
</dbReference>
<feature type="compositionally biased region" description="Polar residues" evidence="1">
    <location>
        <begin position="58"/>
        <end position="68"/>
    </location>
</feature>
<sequence length="68" mass="7389">MAINKIDSGSLLNITQNTTSNKKANIFESMVNQQVSKLAQNSKTLTTSNTSSNLQSKPFAQNSNIQSK</sequence>
<evidence type="ECO:0000256" key="1">
    <source>
        <dbReference type="SAM" id="MobiDB-lite"/>
    </source>
</evidence>
<name>A0A7C5KCZ6_9BACT</name>
<feature type="compositionally biased region" description="Low complexity" evidence="1">
    <location>
        <begin position="42"/>
        <end position="57"/>
    </location>
</feature>